<reference evidence="3" key="1">
    <citation type="submission" date="2019-02" db="EMBL/GenBank/DDBJ databases">
        <title>Draft genome sequence of Muricauda sp. 176CP4-71.</title>
        <authorList>
            <person name="Park J.-S."/>
        </authorList>
    </citation>
    <scope>NUCLEOTIDE SEQUENCE [LARGE SCALE GENOMIC DNA]</scope>
    <source>
        <strain evidence="3">176GS2-150</strain>
    </source>
</reference>
<dbReference type="Pfam" id="PF01575">
    <property type="entry name" value="MaoC_dehydratas"/>
    <property type="match status" value="1"/>
</dbReference>
<comment type="caution">
    <text evidence="2">The sequence shown here is derived from an EMBL/GenBank/DDBJ whole genome shotgun (WGS) entry which is preliminary data.</text>
</comment>
<evidence type="ECO:0000259" key="1">
    <source>
        <dbReference type="Pfam" id="PF01575"/>
    </source>
</evidence>
<gene>
    <name evidence="2" type="ORF">EXY25_04870</name>
</gene>
<dbReference type="Gene3D" id="3.10.129.10">
    <property type="entry name" value="Hotdog Thioesterase"/>
    <property type="match status" value="1"/>
</dbReference>
<dbReference type="PANTHER" id="PTHR43841">
    <property type="entry name" value="3-HYDROXYACYL-THIOESTER DEHYDRATASE HTDX-RELATED"/>
    <property type="match status" value="1"/>
</dbReference>
<keyword evidence="3" id="KW-1185">Reference proteome</keyword>
<dbReference type="EMBL" id="SHLY01000001">
    <property type="protein sequence ID" value="TAA48557.1"/>
    <property type="molecule type" value="Genomic_DNA"/>
</dbReference>
<dbReference type="Proteomes" id="UP000292544">
    <property type="component" value="Unassembled WGS sequence"/>
</dbReference>
<dbReference type="RefSeq" id="WP_130565911.1">
    <property type="nucleotide sequence ID" value="NZ_SHLY01000001.1"/>
</dbReference>
<evidence type="ECO:0000313" key="3">
    <source>
        <dbReference type="Proteomes" id="UP000292544"/>
    </source>
</evidence>
<organism evidence="2 3">
    <name type="scientific">Corallincola spongiicola</name>
    <dbReference type="NCBI Taxonomy" id="2520508"/>
    <lineage>
        <taxon>Bacteria</taxon>
        <taxon>Pseudomonadati</taxon>
        <taxon>Pseudomonadota</taxon>
        <taxon>Gammaproteobacteria</taxon>
        <taxon>Alteromonadales</taxon>
        <taxon>Psychromonadaceae</taxon>
        <taxon>Corallincola</taxon>
    </lineage>
</organism>
<accession>A0ABY1WV44</accession>
<dbReference type="InterPro" id="IPR029069">
    <property type="entry name" value="HotDog_dom_sf"/>
</dbReference>
<sequence length="310" mass="34470">MATPATGSAVTVPATLLFEQGTMLSTLARIAFRAMRPDSWPAENPPQWPVVERILPPPSQRLVNHYCRWCGADPARYADDLPPHLFTQFALPVTAEQLKLSRYPLHKVINRGCSVKVFDQLPRNVAIIVRSEVIEVNDDGQRASLRFRLTIGSMEQPKAVEAEIETLFLLTKPDKKKKSSVTDSTAAPNYRSAGQWRAASNDGWQFGLLTGDLNPIHWVTPLAEKSPFKGKVLHGFGSFVRSYEQLQNHHQQAIREMSVRFNRPVPLPSDALTVEYVAEPSAAECQFRLMDKEGTALLSGHYSLGLLGSA</sequence>
<dbReference type="CDD" id="cd03441">
    <property type="entry name" value="R_hydratase_like"/>
    <property type="match status" value="1"/>
</dbReference>
<dbReference type="PANTHER" id="PTHR43841:SF1">
    <property type="entry name" value="3-HYDROXYACYL-THIOESTER DEHYDRATASE X"/>
    <property type="match status" value="1"/>
</dbReference>
<feature type="domain" description="MaoC-like" evidence="1">
    <location>
        <begin position="200"/>
        <end position="276"/>
    </location>
</feature>
<dbReference type="InterPro" id="IPR002539">
    <property type="entry name" value="MaoC-like_dom"/>
</dbReference>
<dbReference type="SUPFAM" id="SSF54637">
    <property type="entry name" value="Thioesterase/thiol ester dehydrase-isomerase"/>
    <property type="match status" value="1"/>
</dbReference>
<proteinExistence type="predicted"/>
<evidence type="ECO:0000313" key="2">
    <source>
        <dbReference type="EMBL" id="TAA48557.1"/>
    </source>
</evidence>
<name>A0ABY1WV44_9GAMM</name>
<protein>
    <recommendedName>
        <fullName evidence="1">MaoC-like domain-containing protein</fullName>
    </recommendedName>
</protein>